<feature type="coiled-coil region" evidence="15">
    <location>
        <begin position="595"/>
        <end position="643"/>
    </location>
</feature>
<reference evidence="18" key="2">
    <citation type="submission" date="2023-02" db="EMBL/GenBank/DDBJ databases">
        <authorList>
            <person name="Swenson N.G."/>
            <person name="Wegrzyn J.L."/>
            <person name="Mcevoy S.L."/>
        </authorList>
    </citation>
    <scope>NUCLEOTIDE SEQUENCE</scope>
    <source>
        <strain evidence="18">91603</strain>
        <tissue evidence="18">Leaf</tissue>
    </source>
</reference>
<keyword evidence="12 14" id="KW-0539">Nucleus</keyword>
<feature type="coiled-coil region" evidence="15">
    <location>
        <begin position="49"/>
        <end position="83"/>
    </location>
</feature>
<evidence type="ECO:0000256" key="14">
    <source>
        <dbReference type="RuleBase" id="RU365038"/>
    </source>
</evidence>
<dbReference type="InterPro" id="IPR013083">
    <property type="entry name" value="Znf_RING/FYVE/PHD"/>
</dbReference>
<dbReference type="GO" id="GO:0061630">
    <property type="term" value="F:ubiquitin protein ligase activity"/>
    <property type="evidence" value="ECO:0007669"/>
    <property type="project" value="UniProtKB-EC"/>
</dbReference>
<reference evidence="18" key="1">
    <citation type="journal article" date="2022" name="Plant J.">
        <title>Strategies of tolerance reflected in two North American maple genomes.</title>
        <authorList>
            <person name="McEvoy S.L."/>
            <person name="Sezen U.U."/>
            <person name="Trouern-Trend A."/>
            <person name="McMahon S.M."/>
            <person name="Schaberg P.G."/>
            <person name="Yang J."/>
            <person name="Wegrzyn J.L."/>
            <person name="Swenson N.G."/>
        </authorList>
    </citation>
    <scope>NUCLEOTIDE SEQUENCE</scope>
    <source>
        <strain evidence="18">91603</strain>
    </source>
</reference>
<dbReference type="Pfam" id="PF00097">
    <property type="entry name" value="zf-C3HC4"/>
    <property type="match status" value="1"/>
</dbReference>
<evidence type="ECO:0000256" key="3">
    <source>
        <dbReference type="ARBA" id="ARBA00004906"/>
    </source>
</evidence>
<dbReference type="InterPro" id="IPR001841">
    <property type="entry name" value="Znf_RING"/>
</dbReference>
<feature type="compositionally biased region" description="Basic and acidic residues" evidence="16">
    <location>
        <begin position="1"/>
        <end position="11"/>
    </location>
</feature>
<keyword evidence="6 14" id="KW-0479">Metal-binding</keyword>
<evidence type="ECO:0000259" key="17">
    <source>
        <dbReference type="PROSITE" id="PS50089"/>
    </source>
</evidence>
<dbReference type="PROSITE" id="PS50089">
    <property type="entry name" value="ZF_RING_2"/>
    <property type="match status" value="1"/>
</dbReference>
<evidence type="ECO:0000256" key="9">
    <source>
        <dbReference type="ARBA" id="ARBA00022833"/>
    </source>
</evidence>
<evidence type="ECO:0000256" key="15">
    <source>
        <dbReference type="SAM" id="Coils"/>
    </source>
</evidence>
<keyword evidence="10 14" id="KW-0156">Chromatin regulator</keyword>
<evidence type="ECO:0000256" key="1">
    <source>
        <dbReference type="ARBA" id="ARBA00000900"/>
    </source>
</evidence>
<organism evidence="18 19">
    <name type="scientific">Acer negundo</name>
    <name type="common">Box elder</name>
    <dbReference type="NCBI Taxonomy" id="4023"/>
    <lineage>
        <taxon>Eukaryota</taxon>
        <taxon>Viridiplantae</taxon>
        <taxon>Streptophyta</taxon>
        <taxon>Embryophyta</taxon>
        <taxon>Tracheophyta</taxon>
        <taxon>Spermatophyta</taxon>
        <taxon>Magnoliopsida</taxon>
        <taxon>eudicotyledons</taxon>
        <taxon>Gunneridae</taxon>
        <taxon>Pentapetalae</taxon>
        <taxon>rosids</taxon>
        <taxon>malvids</taxon>
        <taxon>Sapindales</taxon>
        <taxon>Sapindaceae</taxon>
        <taxon>Hippocastanoideae</taxon>
        <taxon>Acereae</taxon>
        <taxon>Acer</taxon>
    </lineage>
</organism>
<feature type="coiled-coil region" evidence="15">
    <location>
        <begin position="479"/>
        <end position="509"/>
    </location>
</feature>
<dbReference type="InterPro" id="IPR017907">
    <property type="entry name" value="Znf_RING_CS"/>
</dbReference>
<evidence type="ECO:0000256" key="5">
    <source>
        <dbReference type="ARBA" id="ARBA00022679"/>
    </source>
</evidence>
<comment type="catalytic activity">
    <reaction evidence="1 14">
        <text>S-ubiquitinyl-[E2 ubiquitin-conjugating enzyme]-L-cysteine + [acceptor protein]-L-lysine = [E2 ubiquitin-conjugating enzyme]-L-cysteine + N(6)-ubiquitinyl-[acceptor protein]-L-lysine.</text>
        <dbReference type="EC" id="2.3.2.27"/>
    </reaction>
</comment>
<evidence type="ECO:0000313" key="18">
    <source>
        <dbReference type="EMBL" id="KAI9194395.1"/>
    </source>
</evidence>
<evidence type="ECO:0000313" key="19">
    <source>
        <dbReference type="Proteomes" id="UP001064489"/>
    </source>
</evidence>
<dbReference type="EMBL" id="JAJSOW010000003">
    <property type="protein sequence ID" value="KAI9194395.1"/>
    <property type="molecule type" value="Genomic_DNA"/>
</dbReference>
<feature type="coiled-coil region" evidence="15">
    <location>
        <begin position="763"/>
        <end position="823"/>
    </location>
</feature>
<sequence>MENEEPREPEKKRPHLYTQSLSSPAMARNSVTSPSNNKTVDAAVLQYQNQKLVQQLDTQKHELHDLEAKMKELLEKQTSYDDMLITVNRLWNQLVDDLILLGVRAGGGPIFLRNLDSQEKHQDSIPSCPPEDMFLCRLLQVNSIDSSDNDGIIKFVEEALALRHSFTKELMKFLEDIIDAQRLETESISQALQGNLSAEDAIIQLSKIDDMMKEEAGNLHKVIDILHLKHKEYANGIQTYISNHSADQSEIQRLAGELEETMAELEESRRKLVNMKMQKDVASGMHTLASGAVIVNGSVSPEKPADRTMDLQELNDFIEETKILATDRLVELEDAQQDNINFSKQLQNFQNELKEDKYVHSSRLYNLVSDQLQHWNVEVERYKGLADSLQIDRSLVIRKEKELTVRVESVDAARSTIDDPEPRIEQLELQLQKCILEKNDLEIKMEETAQDSGRKDIKSEFRVMASALSKEMGMMEAQLNRWKEIADEARSLRDEAESLKASLSEKTNEQRCLANKCAEQMVEMKYLKALVEKLQTEKLELQFILDMYGQEGYDHRDMMEIKESERRAYSQAEVLKNALDEHSLELRVKAANEAEAACQQRLSIAEAEIAELRAKLDTAERDVIELREAIKSKEREAEAYIIEIETIGNAYEDMQAQNQHLLQQVTERDDYNIKLVSESVKTKQAQSFLLSEKQTLVKQLQQVNAMIESFKLKILQSEEQMKACLTEALKSTQEDRHLAINLETAKWDLADAEKDLKWLKSAFTSSEKEHEQIQRKTDEARRELEIERSEKKKLEEDLAELNKQIAELTAETGEAAVQKLQDEIKDCKSILKCGVCFDRPKEVVILKCYHLFCNPCIQRNLEIRHRKCPGCGTPFGQNDVRAHDQIANKPQDCIRWSSTVNQTVDLPRDFENKHSMVINNEVNREFISRGSRDPSSDLETHLPLFVNCDPELEVVPGDLQTQLSLVSRCEDNHRSASVQIQQISHNIF</sequence>
<protein>
    <recommendedName>
        <fullName evidence="14">E3 ubiquitin protein ligase</fullName>
        <ecNumber evidence="14">2.3.2.27</ecNumber>
    </recommendedName>
</protein>
<feature type="region of interest" description="Disordered" evidence="16">
    <location>
        <begin position="1"/>
        <end position="36"/>
    </location>
</feature>
<dbReference type="InterPro" id="IPR013956">
    <property type="entry name" value="E3_ubiquit_lig_Bre1"/>
</dbReference>
<dbReference type="GO" id="GO:0006325">
    <property type="term" value="P:chromatin organization"/>
    <property type="evidence" value="ECO:0007669"/>
    <property type="project" value="UniProtKB-KW"/>
</dbReference>
<dbReference type="Gene3D" id="3.30.40.10">
    <property type="entry name" value="Zinc/RING finger domain, C3HC4 (zinc finger)"/>
    <property type="match status" value="1"/>
</dbReference>
<dbReference type="EC" id="2.3.2.27" evidence="14"/>
<evidence type="ECO:0000256" key="13">
    <source>
        <dbReference type="PROSITE-ProRule" id="PRU00175"/>
    </source>
</evidence>
<dbReference type="AlphaFoldDB" id="A0AAD5NZI0"/>
<evidence type="ECO:0000256" key="10">
    <source>
        <dbReference type="ARBA" id="ARBA00022853"/>
    </source>
</evidence>
<evidence type="ECO:0000256" key="2">
    <source>
        <dbReference type="ARBA" id="ARBA00004123"/>
    </source>
</evidence>
<dbReference type="InterPro" id="IPR018957">
    <property type="entry name" value="Znf_C3HC4_RING-type"/>
</dbReference>
<dbReference type="GO" id="GO:0016567">
    <property type="term" value="P:protein ubiquitination"/>
    <property type="evidence" value="ECO:0007669"/>
    <property type="project" value="UniProtKB-UniRule"/>
</dbReference>
<feature type="coiled-coil region" evidence="15">
    <location>
        <begin position="248"/>
        <end position="278"/>
    </location>
</feature>
<feature type="coiled-coil region" evidence="15">
    <location>
        <begin position="424"/>
        <end position="451"/>
    </location>
</feature>
<keyword evidence="7 13" id="KW-0863">Zinc-finger</keyword>
<keyword evidence="8 14" id="KW-0833">Ubl conjugation pathway</keyword>
<comment type="subcellular location">
    <subcellularLocation>
        <location evidence="2 14">Nucleus</location>
    </subcellularLocation>
</comment>
<dbReference type="GO" id="GO:0008270">
    <property type="term" value="F:zinc ion binding"/>
    <property type="evidence" value="ECO:0007669"/>
    <property type="project" value="UniProtKB-KW"/>
</dbReference>
<gene>
    <name evidence="18" type="ORF">LWI28_005552</name>
</gene>
<comment type="caution">
    <text evidence="18">The sequence shown here is derived from an EMBL/GenBank/DDBJ whole genome shotgun (WGS) entry which is preliminary data.</text>
</comment>
<evidence type="ECO:0000256" key="8">
    <source>
        <dbReference type="ARBA" id="ARBA00022786"/>
    </source>
</evidence>
<feature type="coiled-coil region" evidence="15">
    <location>
        <begin position="700"/>
        <end position="735"/>
    </location>
</feature>
<keyword evidence="19" id="KW-1185">Reference proteome</keyword>
<evidence type="ECO:0000256" key="11">
    <source>
        <dbReference type="ARBA" id="ARBA00023054"/>
    </source>
</evidence>
<comment type="pathway">
    <text evidence="3 14">Protein modification; protein ubiquitination.</text>
</comment>
<name>A0AAD5NZI0_ACENE</name>
<dbReference type="GO" id="GO:0005634">
    <property type="term" value="C:nucleus"/>
    <property type="evidence" value="ECO:0007669"/>
    <property type="project" value="UniProtKB-SubCell"/>
</dbReference>
<evidence type="ECO:0000256" key="7">
    <source>
        <dbReference type="ARBA" id="ARBA00022771"/>
    </source>
</evidence>
<keyword evidence="9 14" id="KW-0862">Zinc</keyword>
<dbReference type="PANTHER" id="PTHR23163">
    <property type="entry name" value="RING FINGER PROTEIN-RELATED"/>
    <property type="match status" value="1"/>
</dbReference>
<dbReference type="SUPFAM" id="SSF57850">
    <property type="entry name" value="RING/U-box"/>
    <property type="match status" value="1"/>
</dbReference>
<evidence type="ECO:0000256" key="4">
    <source>
        <dbReference type="ARBA" id="ARBA00005555"/>
    </source>
</evidence>
<keyword evidence="11 14" id="KW-0175">Coiled coil</keyword>
<keyword evidence="5 14" id="KW-0808">Transferase</keyword>
<comment type="similarity">
    <text evidence="4 14">Belongs to the BRE1 family.</text>
</comment>
<evidence type="ECO:0000256" key="12">
    <source>
        <dbReference type="ARBA" id="ARBA00023242"/>
    </source>
</evidence>
<evidence type="ECO:0000256" key="16">
    <source>
        <dbReference type="SAM" id="MobiDB-lite"/>
    </source>
</evidence>
<feature type="domain" description="RING-type" evidence="17">
    <location>
        <begin position="833"/>
        <end position="871"/>
    </location>
</feature>
<accession>A0AAD5NZI0</accession>
<dbReference type="CDD" id="cd16499">
    <property type="entry name" value="RING-HC_Bre1-like"/>
    <property type="match status" value="1"/>
</dbReference>
<dbReference type="Proteomes" id="UP001064489">
    <property type="component" value="Chromosome 1"/>
</dbReference>
<proteinExistence type="inferred from homology"/>
<dbReference type="SMART" id="SM00184">
    <property type="entry name" value="RING"/>
    <property type="match status" value="1"/>
</dbReference>
<dbReference type="PROSITE" id="PS00518">
    <property type="entry name" value="ZF_RING_1"/>
    <property type="match status" value="1"/>
</dbReference>
<evidence type="ECO:0000256" key="6">
    <source>
        <dbReference type="ARBA" id="ARBA00022723"/>
    </source>
</evidence>
<feature type="compositionally biased region" description="Polar residues" evidence="16">
    <location>
        <begin position="17"/>
        <end position="36"/>
    </location>
</feature>
<dbReference type="PANTHER" id="PTHR23163:SF8">
    <property type="entry name" value="E3 UBIQUITIN-PROTEIN LIGASE BRE1-LIKE 2"/>
    <property type="match status" value="1"/>
</dbReference>
<dbReference type="GO" id="GO:0033503">
    <property type="term" value="C:HULC complex"/>
    <property type="evidence" value="ECO:0007669"/>
    <property type="project" value="TreeGrafter"/>
</dbReference>